<feature type="compositionally biased region" description="Low complexity" evidence="6">
    <location>
        <begin position="419"/>
        <end position="438"/>
    </location>
</feature>
<proteinExistence type="predicted"/>
<keyword evidence="3" id="KW-0347">Helicase</keyword>
<keyword evidence="4" id="KW-0378">Hydrolase</keyword>
<feature type="region of interest" description="Disordered" evidence="6">
    <location>
        <begin position="1"/>
        <end position="54"/>
    </location>
</feature>
<dbReference type="GO" id="GO:0006281">
    <property type="term" value="P:DNA repair"/>
    <property type="evidence" value="ECO:0007669"/>
    <property type="project" value="UniProtKB-KW"/>
</dbReference>
<dbReference type="Gene3D" id="3.90.320.10">
    <property type="match status" value="1"/>
</dbReference>
<evidence type="ECO:0000256" key="6">
    <source>
        <dbReference type="SAM" id="MobiDB-lite"/>
    </source>
</evidence>
<dbReference type="InterPro" id="IPR011604">
    <property type="entry name" value="PDDEXK-like_dom_sf"/>
</dbReference>
<feature type="region of interest" description="Disordered" evidence="6">
    <location>
        <begin position="413"/>
        <end position="438"/>
    </location>
</feature>
<evidence type="ECO:0000256" key="1">
    <source>
        <dbReference type="ARBA" id="ARBA00022722"/>
    </source>
</evidence>
<sequence>MGGGRDPRDRHRLSRPVGPVGHDGDVTGSQTHPTPASTAGSTPPPTAAPTPAAAAFPAPVSPAVSPVVAEVRRLRVSDPLGRITVIVASFGAERDLVRALALSGGAVNVAVRTAAQVVAELSAPALAPRAALPFPLLEAAVEKALDADPGDLRAVASQPVTAQAVAQACLRLGTVEAGSVTPDNPLHTEVLRLSEQAHSMTGAAYYTQFEAVSDALERLDGLGRIVLAAPLRGTEAERRLRAALDARGVTPVPGTGADHLASAAEPDGEGAVTGTHVLHASDSDDEVRAVVRFVRSRLAAGIPGHRIGVYYPSPDPYLRLLLRAFAEAGIVVNGPSITDLGRTPTGRSLIRLLGIDPDLMPRAELLSIVAEGAVMLPDDRGAPVSSRRLELLTRTRVPVIGGGDWDRLAEHLGIQQDPSRSGSTSGSDTGLTDTGFTDTGFTDTDRAAAAALLRLVGQVRAALGALGSARTWSEVAATVDTVLTSLFRQSLDRAAVQAAVGSLADLDTISPAITRERIVGAVTTRLDSIGDRVGEEGAGVTLGPIDDAVGRDLDTVCVVGMAEGLLPVLHRPDPLLPEGAVEPSASELLDERYRVLQLALSAGSARRLCSFPRGSMRGGGSRIPSRWLLPTLSRLTGARVHATRWQESVAGCPTVVAIPSFVDGVLSPPTLLGPDPSTATELRIRELAAGGWRAGPDAPEALVRAHEMRRDRRLGVFSRFTGDVSSVNDLVTVLDTPVSPTRLEDWAQSPYLFFLGTVLRVRVLDDPASDIEMDLRDYGDLVHAILQRYVSARLEHGVGPDRDLLMSALQQECEEAVAAAPGLLAPLWRRRQMLLAVELGRWFDEDSADADAGWRPTATELGFGRRSPGEPTIEIPFDVATSRGPETLLLAGSIDRLDVRGGTQRVTDYKTGKPPGSEQRPSEDDPTLSGTRFQLPLYAAAAATARDMPVSEVRYWYCTERGGFEQISLPVSDALMDRVRSDVGHLVDAVQRGWFPLKGGRGSSRDLADLLGGTDLDRTWERLSRQEPLASHPAFAGIVTGDQTDIGSDATV</sequence>
<organism evidence="8 9">
    <name type="scientific">Dietzia psychralcaliphila</name>
    <dbReference type="NCBI Taxonomy" id="139021"/>
    <lineage>
        <taxon>Bacteria</taxon>
        <taxon>Bacillati</taxon>
        <taxon>Actinomycetota</taxon>
        <taxon>Actinomycetes</taxon>
        <taxon>Mycobacteriales</taxon>
        <taxon>Dietziaceae</taxon>
        <taxon>Dietzia</taxon>
    </lineage>
</organism>
<dbReference type="SUPFAM" id="SSF52980">
    <property type="entry name" value="Restriction endonuclease-like"/>
    <property type="match status" value="1"/>
</dbReference>
<feature type="region of interest" description="Disordered" evidence="6">
    <location>
        <begin position="902"/>
        <end position="930"/>
    </location>
</feature>
<evidence type="ECO:0000256" key="3">
    <source>
        <dbReference type="ARBA" id="ARBA00022806"/>
    </source>
</evidence>
<dbReference type="InterPro" id="IPR027417">
    <property type="entry name" value="P-loop_NTPase"/>
</dbReference>
<evidence type="ECO:0000313" key="8">
    <source>
        <dbReference type="EMBL" id="AWH94246.1"/>
    </source>
</evidence>
<dbReference type="GO" id="GO:0004527">
    <property type="term" value="F:exonuclease activity"/>
    <property type="evidence" value="ECO:0007669"/>
    <property type="project" value="UniProtKB-KW"/>
</dbReference>
<dbReference type="EMBL" id="CP015453">
    <property type="protein sequence ID" value="AWH94246.1"/>
    <property type="molecule type" value="Genomic_DNA"/>
</dbReference>
<dbReference type="AlphaFoldDB" id="A0AAD0JRT7"/>
<reference evidence="8 9" key="1">
    <citation type="submission" date="2016-04" db="EMBL/GenBank/DDBJ databases">
        <title>Complete genome sequence of the haloalkaliphilic hydrocarbon-degrading bacterium Dietzia psychralcaliphila ILA-1T, isolated from a drain of a fish product-processing plant.</title>
        <authorList>
            <person name="Zhao J."/>
            <person name="Hu B."/>
            <person name="Geng S."/>
            <person name="Nie Y."/>
            <person name="Tang Y."/>
        </authorList>
    </citation>
    <scope>NUCLEOTIDE SEQUENCE [LARGE SCALE GENOMIC DNA]</scope>
    <source>
        <strain evidence="8 9">ILA-1</strain>
    </source>
</reference>
<protein>
    <submittedName>
        <fullName evidence="8">ATP-dependent nuclease subunit B</fullName>
    </submittedName>
</protein>
<keyword evidence="3" id="KW-0547">Nucleotide-binding</keyword>
<keyword evidence="4" id="KW-0269">Exonuclease</keyword>
<keyword evidence="3" id="KW-0067">ATP-binding</keyword>
<evidence type="ECO:0000259" key="7">
    <source>
        <dbReference type="Pfam" id="PF12705"/>
    </source>
</evidence>
<evidence type="ECO:0000256" key="4">
    <source>
        <dbReference type="ARBA" id="ARBA00022839"/>
    </source>
</evidence>
<dbReference type="KEGG" id="dpc:A6048_00525"/>
<keyword evidence="1" id="KW-0540">Nuclease</keyword>
<dbReference type="InterPro" id="IPR011335">
    <property type="entry name" value="Restrct_endonuc-II-like"/>
</dbReference>
<dbReference type="Proteomes" id="UP000244903">
    <property type="component" value="Chromosome"/>
</dbReference>
<keyword evidence="9" id="KW-1185">Reference proteome</keyword>
<feature type="domain" description="PD-(D/E)XK endonuclease-like" evidence="7">
    <location>
        <begin position="738"/>
        <end position="1001"/>
    </location>
</feature>
<dbReference type="GO" id="GO:0004386">
    <property type="term" value="F:helicase activity"/>
    <property type="evidence" value="ECO:0007669"/>
    <property type="project" value="UniProtKB-KW"/>
</dbReference>
<keyword evidence="2" id="KW-0227">DNA damage</keyword>
<evidence type="ECO:0000256" key="5">
    <source>
        <dbReference type="ARBA" id="ARBA00023204"/>
    </source>
</evidence>
<evidence type="ECO:0000256" key="2">
    <source>
        <dbReference type="ARBA" id="ARBA00022763"/>
    </source>
</evidence>
<gene>
    <name evidence="8" type="ORF">A6048_00525</name>
</gene>
<dbReference type="SUPFAM" id="SSF52540">
    <property type="entry name" value="P-loop containing nucleoside triphosphate hydrolases"/>
    <property type="match status" value="1"/>
</dbReference>
<dbReference type="InterPro" id="IPR038726">
    <property type="entry name" value="PDDEXK_AddAB-type"/>
</dbReference>
<name>A0AAD0JRT7_9ACTN</name>
<evidence type="ECO:0000313" key="9">
    <source>
        <dbReference type="Proteomes" id="UP000244903"/>
    </source>
</evidence>
<dbReference type="Pfam" id="PF12705">
    <property type="entry name" value="PDDEXK_1"/>
    <property type="match status" value="1"/>
</dbReference>
<accession>A0AAD0JRT7</accession>
<keyword evidence="5" id="KW-0234">DNA repair</keyword>